<sequence length="119" mass="13997">MAFVNYTLHVPSEWIMINDYNSLIISIINEMEDFAHIHSSYQGFITIKNNVGSFLIIDDVLKIYWFKIINIEGDSRPENVNYYPPLAPVETEMNYPESKNWCGFCPHICIQNYPRFLLN</sequence>
<keyword evidence="2" id="KW-1185">Reference proteome</keyword>
<proteinExistence type="predicted"/>
<evidence type="ECO:0000313" key="1">
    <source>
        <dbReference type="EMBL" id="KAK0177100.1"/>
    </source>
</evidence>
<accession>A0AA39KX83</accession>
<comment type="caution">
    <text evidence="1">The sequence shown here is derived from an EMBL/GenBank/DDBJ whole genome shotgun (WGS) entry which is preliminary data.</text>
</comment>
<reference evidence="1" key="2">
    <citation type="submission" date="2023-03" db="EMBL/GenBank/DDBJ databases">
        <authorList>
            <person name="Inwood S.N."/>
            <person name="Skelly J.G."/>
            <person name="Guhlin J."/>
            <person name="Harrop T.W.R."/>
            <person name="Goldson S.G."/>
            <person name="Dearden P.K."/>
        </authorList>
    </citation>
    <scope>NUCLEOTIDE SEQUENCE</scope>
    <source>
        <strain evidence="1">Irish</strain>
        <tissue evidence="1">Whole body</tissue>
    </source>
</reference>
<reference evidence="1" key="1">
    <citation type="journal article" date="2023" name="bioRxiv">
        <title>Scaffold-level genome assemblies of two parasitoid biocontrol wasps reveal the parthenogenesis mechanism and an associated novel virus.</title>
        <authorList>
            <person name="Inwood S."/>
            <person name="Skelly J."/>
            <person name="Guhlin J."/>
            <person name="Harrop T."/>
            <person name="Goldson S."/>
            <person name="Dearden P."/>
        </authorList>
    </citation>
    <scope>NUCLEOTIDE SEQUENCE</scope>
    <source>
        <strain evidence="1">Irish</strain>
        <tissue evidence="1">Whole body</tissue>
    </source>
</reference>
<evidence type="ECO:0000313" key="2">
    <source>
        <dbReference type="Proteomes" id="UP001168990"/>
    </source>
</evidence>
<dbReference type="AlphaFoldDB" id="A0AA39KX83"/>
<dbReference type="EMBL" id="JAQQBS010000001">
    <property type="protein sequence ID" value="KAK0177100.1"/>
    <property type="molecule type" value="Genomic_DNA"/>
</dbReference>
<protein>
    <submittedName>
        <fullName evidence="1">Uncharacterized protein</fullName>
    </submittedName>
</protein>
<name>A0AA39KX83_9HYME</name>
<gene>
    <name evidence="1" type="ORF">PV328_001179</name>
</gene>
<organism evidence="1 2">
    <name type="scientific">Microctonus aethiopoides</name>
    <dbReference type="NCBI Taxonomy" id="144406"/>
    <lineage>
        <taxon>Eukaryota</taxon>
        <taxon>Metazoa</taxon>
        <taxon>Ecdysozoa</taxon>
        <taxon>Arthropoda</taxon>
        <taxon>Hexapoda</taxon>
        <taxon>Insecta</taxon>
        <taxon>Pterygota</taxon>
        <taxon>Neoptera</taxon>
        <taxon>Endopterygota</taxon>
        <taxon>Hymenoptera</taxon>
        <taxon>Apocrita</taxon>
        <taxon>Ichneumonoidea</taxon>
        <taxon>Braconidae</taxon>
        <taxon>Euphorinae</taxon>
        <taxon>Microctonus</taxon>
    </lineage>
</organism>
<dbReference type="Proteomes" id="UP001168990">
    <property type="component" value="Unassembled WGS sequence"/>
</dbReference>